<dbReference type="CDD" id="cd14688">
    <property type="entry name" value="bZIP_YAP"/>
    <property type="match status" value="1"/>
</dbReference>
<evidence type="ECO:0000256" key="4">
    <source>
        <dbReference type="SAM" id="MobiDB-lite"/>
    </source>
</evidence>
<organism evidence="6 7">
    <name type="scientific">Mucor saturninus</name>
    <dbReference type="NCBI Taxonomy" id="64648"/>
    <lineage>
        <taxon>Eukaryota</taxon>
        <taxon>Fungi</taxon>
        <taxon>Fungi incertae sedis</taxon>
        <taxon>Mucoromycota</taxon>
        <taxon>Mucoromycotina</taxon>
        <taxon>Mucoromycetes</taxon>
        <taxon>Mucorales</taxon>
        <taxon>Mucorineae</taxon>
        <taxon>Mucoraceae</taxon>
        <taxon>Mucor</taxon>
    </lineage>
</organism>
<feature type="domain" description="BZIP" evidence="5">
    <location>
        <begin position="34"/>
        <end position="49"/>
    </location>
</feature>
<dbReference type="Proteomes" id="UP000603453">
    <property type="component" value="Unassembled WGS sequence"/>
</dbReference>
<dbReference type="PANTHER" id="PTHR40621">
    <property type="entry name" value="TRANSCRIPTION FACTOR KAPC-RELATED"/>
    <property type="match status" value="1"/>
</dbReference>
<evidence type="ECO:0000313" key="6">
    <source>
        <dbReference type="EMBL" id="KAG2194895.1"/>
    </source>
</evidence>
<comment type="caution">
    <text evidence="6">The sequence shown here is derived from an EMBL/GenBank/DDBJ whole genome shotgun (WGS) entry which is preliminary data.</text>
</comment>
<dbReference type="Gene3D" id="1.20.5.170">
    <property type="match status" value="1"/>
</dbReference>
<dbReference type="InterPro" id="IPR004827">
    <property type="entry name" value="bZIP"/>
</dbReference>
<proteinExistence type="predicted"/>
<keyword evidence="3" id="KW-0175">Coiled coil</keyword>
<dbReference type="GO" id="GO:0000976">
    <property type="term" value="F:transcription cis-regulatory region binding"/>
    <property type="evidence" value="ECO:0007669"/>
    <property type="project" value="InterPro"/>
</dbReference>
<dbReference type="PROSITE" id="PS00036">
    <property type="entry name" value="BZIP_BASIC"/>
    <property type="match status" value="1"/>
</dbReference>
<dbReference type="SMART" id="SM00338">
    <property type="entry name" value="BRLZ"/>
    <property type="match status" value="1"/>
</dbReference>
<reference evidence="6" key="1">
    <citation type="submission" date="2020-12" db="EMBL/GenBank/DDBJ databases">
        <title>Metabolic potential, ecology and presence of endohyphal bacteria is reflected in genomic diversity of Mucoromycotina.</title>
        <authorList>
            <person name="Muszewska A."/>
            <person name="Okrasinska A."/>
            <person name="Steczkiewicz K."/>
            <person name="Drgas O."/>
            <person name="Orlowska M."/>
            <person name="Perlinska-Lenart U."/>
            <person name="Aleksandrzak-Piekarczyk T."/>
            <person name="Szatraj K."/>
            <person name="Zielenkiewicz U."/>
            <person name="Pilsyk S."/>
            <person name="Malc E."/>
            <person name="Mieczkowski P."/>
            <person name="Kruszewska J.S."/>
            <person name="Biernat P."/>
            <person name="Pawlowska J."/>
        </authorList>
    </citation>
    <scope>NUCLEOTIDE SEQUENCE</scope>
    <source>
        <strain evidence="6">WA0000017839</strain>
    </source>
</reference>
<evidence type="ECO:0000256" key="1">
    <source>
        <dbReference type="ARBA" id="ARBA00004123"/>
    </source>
</evidence>
<comment type="subcellular location">
    <subcellularLocation>
        <location evidence="1">Nucleus</location>
    </subcellularLocation>
</comment>
<dbReference type="GO" id="GO:0090575">
    <property type="term" value="C:RNA polymerase II transcription regulator complex"/>
    <property type="evidence" value="ECO:0007669"/>
    <property type="project" value="TreeGrafter"/>
</dbReference>
<accession>A0A8H7QNJ2</accession>
<protein>
    <recommendedName>
        <fullName evidence="5">BZIP domain-containing protein</fullName>
    </recommendedName>
</protein>
<dbReference type="Pfam" id="PF00170">
    <property type="entry name" value="bZIP_1"/>
    <property type="match status" value="1"/>
</dbReference>
<dbReference type="SUPFAM" id="SSF57959">
    <property type="entry name" value="Leucine zipper domain"/>
    <property type="match status" value="1"/>
</dbReference>
<evidence type="ECO:0000259" key="5">
    <source>
        <dbReference type="PROSITE" id="PS00036"/>
    </source>
</evidence>
<feature type="compositionally biased region" description="Basic and acidic residues" evidence="4">
    <location>
        <begin position="29"/>
        <end position="38"/>
    </location>
</feature>
<feature type="region of interest" description="Disordered" evidence="4">
    <location>
        <begin position="1"/>
        <end position="49"/>
    </location>
</feature>
<evidence type="ECO:0000313" key="7">
    <source>
        <dbReference type="Proteomes" id="UP000603453"/>
    </source>
</evidence>
<gene>
    <name evidence="6" type="ORF">INT47_010637</name>
</gene>
<dbReference type="OrthoDB" id="2283487at2759"/>
<evidence type="ECO:0000256" key="3">
    <source>
        <dbReference type="SAM" id="Coils"/>
    </source>
</evidence>
<keyword evidence="2" id="KW-0539">Nucleus</keyword>
<dbReference type="EMBL" id="JAEPRD010000184">
    <property type="protein sequence ID" value="KAG2194895.1"/>
    <property type="molecule type" value="Genomic_DNA"/>
</dbReference>
<dbReference type="PANTHER" id="PTHR40621:SF6">
    <property type="entry name" value="AP-1-LIKE TRANSCRIPTION FACTOR YAP1-RELATED"/>
    <property type="match status" value="1"/>
</dbReference>
<feature type="compositionally biased region" description="Low complexity" evidence="4">
    <location>
        <begin position="119"/>
        <end position="142"/>
    </location>
</feature>
<feature type="region of interest" description="Disordered" evidence="4">
    <location>
        <begin position="107"/>
        <end position="161"/>
    </location>
</feature>
<sequence>MSSPSSSTKEEATVETREATRSPSPLKKTVIETRRAEQNRAAQRAFRQRKERYVKELEAKVNSMADWPTRMEQLENENEGLKRKIHELIAKQDETNKKMFILDSSSTTKLVHPSPTLPPLASSSSSALASAATQSTSIAVATPTEKKSTSPPAKVAGEKGRVLDDLVSILRTRNRPPIPSHHPPSN</sequence>
<name>A0A8H7QNJ2_9FUNG</name>
<keyword evidence="7" id="KW-1185">Reference proteome</keyword>
<dbReference type="AlphaFoldDB" id="A0A8H7QNJ2"/>
<evidence type="ECO:0000256" key="2">
    <source>
        <dbReference type="ARBA" id="ARBA00023242"/>
    </source>
</evidence>
<dbReference type="InterPro" id="IPR050936">
    <property type="entry name" value="AP-1-like"/>
</dbReference>
<feature type="coiled-coil region" evidence="3">
    <location>
        <begin position="64"/>
        <end position="98"/>
    </location>
</feature>
<dbReference type="GO" id="GO:0001228">
    <property type="term" value="F:DNA-binding transcription activator activity, RNA polymerase II-specific"/>
    <property type="evidence" value="ECO:0007669"/>
    <property type="project" value="TreeGrafter"/>
</dbReference>
<feature type="compositionally biased region" description="Basic and acidic residues" evidence="4">
    <location>
        <begin position="8"/>
        <end position="20"/>
    </location>
</feature>
<dbReference type="InterPro" id="IPR046347">
    <property type="entry name" value="bZIP_sf"/>
</dbReference>